<dbReference type="RefSeq" id="WP_060718970.1">
    <property type="nucleotide sequence ID" value="NZ_CP055265.1"/>
</dbReference>
<protein>
    <submittedName>
        <fullName evidence="2">GGDEF domain-containing protein</fullName>
    </submittedName>
</protein>
<dbReference type="PANTHER" id="PTHR44757">
    <property type="entry name" value="DIGUANYLATE CYCLASE DGCP"/>
    <property type="match status" value="1"/>
</dbReference>
<dbReference type="NCBIfam" id="TIGR00254">
    <property type="entry name" value="GGDEF"/>
    <property type="match status" value="1"/>
</dbReference>
<dbReference type="InterPro" id="IPR029787">
    <property type="entry name" value="Nucleotide_cyclase"/>
</dbReference>
<organism evidence="2 3">
    <name type="scientific">Agrobacterium vitis</name>
    <name type="common">Rhizobium vitis</name>
    <dbReference type="NCBI Taxonomy" id="373"/>
    <lineage>
        <taxon>Bacteria</taxon>
        <taxon>Pseudomonadati</taxon>
        <taxon>Pseudomonadota</taxon>
        <taxon>Alphaproteobacteria</taxon>
        <taxon>Hyphomicrobiales</taxon>
        <taxon>Rhizobiaceae</taxon>
        <taxon>Rhizobium/Agrobacterium group</taxon>
        <taxon>Agrobacterium</taxon>
    </lineage>
</organism>
<dbReference type="PANTHER" id="PTHR44757:SF2">
    <property type="entry name" value="BIOFILM ARCHITECTURE MAINTENANCE PROTEIN MBAA"/>
    <property type="match status" value="1"/>
</dbReference>
<dbReference type="InterPro" id="IPR000160">
    <property type="entry name" value="GGDEF_dom"/>
</dbReference>
<dbReference type="SUPFAM" id="SSF55073">
    <property type="entry name" value="Nucleotide cyclase"/>
    <property type="match status" value="1"/>
</dbReference>
<dbReference type="EMBL" id="QUSG01000001">
    <property type="protein sequence ID" value="KAA3532090.1"/>
    <property type="molecule type" value="Genomic_DNA"/>
</dbReference>
<evidence type="ECO:0000313" key="2">
    <source>
        <dbReference type="EMBL" id="KAA3532090.1"/>
    </source>
</evidence>
<evidence type="ECO:0000259" key="1">
    <source>
        <dbReference type="PROSITE" id="PS50887"/>
    </source>
</evidence>
<dbReference type="OrthoDB" id="9812260at2"/>
<comment type="caution">
    <text evidence="2">The sequence shown here is derived from an EMBL/GenBank/DDBJ whole genome shotgun (WGS) entry which is preliminary data.</text>
</comment>
<dbReference type="Gene3D" id="3.30.70.270">
    <property type="match status" value="1"/>
</dbReference>
<dbReference type="Proteomes" id="UP000436911">
    <property type="component" value="Unassembled WGS sequence"/>
</dbReference>
<proteinExistence type="predicted"/>
<dbReference type="InterPro" id="IPR052155">
    <property type="entry name" value="Biofilm_reg_signaling"/>
</dbReference>
<reference evidence="2 3" key="1">
    <citation type="submission" date="2018-08" db="EMBL/GenBank/DDBJ databases">
        <title>Genome sequencing of Agrobacterium vitis strain ICMP 10754.</title>
        <authorList>
            <person name="Visnovsky S.B."/>
            <person name="Pitman A.R."/>
        </authorList>
    </citation>
    <scope>NUCLEOTIDE SEQUENCE [LARGE SCALE GENOMIC DNA]</scope>
    <source>
        <strain evidence="2 3">ICMP 10754</strain>
    </source>
</reference>
<dbReference type="Pfam" id="PF00990">
    <property type="entry name" value="GGDEF"/>
    <property type="match status" value="1"/>
</dbReference>
<gene>
    <name evidence="2" type="ORF">DXT89_01660</name>
</gene>
<dbReference type="AlphaFoldDB" id="A0A368NYR2"/>
<accession>A0A368NYR2</accession>
<name>A0A368NYR2_AGRVI</name>
<dbReference type="GeneID" id="60681981"/>
<evidence type="ECO:0000313" key="3">
    <source>
        <dbReference type="Proteomes" id="UP000436911"/>
    </source>
</evidence>
<sequence length="307" mass="33669">MEENATAPQVDIGDYEAMTLAMENMGVAVALMRLDGSLLFANKPFRTLHDYAAHLAPAGGFSDLVQSGALAHWNTDPARYFQTLVKRLVDNGGLCRDQLEIGDQIIAVEDRLIEERMILSVQQDITEQIVAARRLAYLASHDILTGLANRASVEAQLDRLTAIKGERRGRFAVLIGDLDLFKVINDTYGHAAGDAVLQEMACRFRAVLGRNDFAARLGGDEFLFLCNDDDAPDTNAERLAQQLIACADQPVLFEGKSLPVGISLGYRLFPDDGTQTAQLTRAADIALYRAKSQGRGRLVRFDQGENV</sequence>
<feature type="domain" description="GGDEF" evidence="1">
    <location>
        <begin position="169"/>
        <end position="303"/>
    </location>
</feature>
<dbReference type="SMART" id="SM00267">
    <property type="entry name" value="GGDEF"/>
    <property type="match status" value="1"/>
</dbReference>
<dbReference type="InterPro" id="IPR043128">
    <property type="entry name" value="Rev_trsase/Diguanyl_cyclase"/>
</dbReference>
<dbReference type="CDD" id="cd01949">
    <property type="entry name" value="GGDEF"/>
    <property type="match status" value="1"/>
</dbReference>
<dbReference type="PROSITE" id="PS50887">
    <property type="entry name" value="GGDEF"/>
    <property type="match status" value="1"/>
</dbReference>